<comment type="caution">
    <text evidence="2">The sequence shown here is derived from an EMBL/GenBank/DDBJ whole genome shotgun (WGS) entry which is preliminary data.</text>
</comment>
<dbReference type="PROSITE" id="PS51384">
    <property type="entry name" value="FAD_FR"/>
    <property type="match status" value="1"/>
</dbReference>
<reference evidence="2" key="1">
    <citation type="submission" date="2022-12" db="EMBL/GenBank/DDBJ databases">
        <title>Reference genome sequencing for broad-spectrum identification of bacterial and archaeal isolates by mass spectrometry.</title>
        <authorList>
            <person name="Sekiguchi Y."/>
            <person name="Tourlousse D.M."/>
        </authorList>
    </citation>
    <scope>NUCLEOTIDE SEQUENCE</scope>
    <source>
        <strain evidence="2">14</strain>
    </source>
</reference>
<dbReference type="InterPro" id="IPR013113">
    <property type="entry name" value="SIP_FAD-bd"/>
</dbReference>
<name>A0A9W6CW04_9MICO</name>
<dbReference type="CDD" id="cd06193">
    <property type="entry name" value="siderophore_interacting"/>
    <property type="match status" value="1"/>
</dbReference>
<dbReference type="AlphaFoldDB" id="A0A9W6CW04"/>
<dbReference type="Gene3D" id="3.40.50.80">
    <property type="entry name" value="Nucleotide-binding domain of ferredoxin-NADP reductase (FNR) module"/>
    <property type="match status" value="1"/>
</dbReference>
<keyword evidence="3" id="KW-1185">Reference proteome</keyword>
<accession>A0A9W6CW04</accession>
<protein>
    <submittedName>
        <fullName evidence="2">Siderophore-interacting protein</fullName>
    </submittedName>
</protein>
<dbReference type="EMBL" id="BSDP01000001">
    <property type="protein sequence ID" value="GLI27081.1"/>
    <property type="molecule type" value="Genomic_DNA"/>
</dbReference>
<dbReference type="Gene3D" id="2.40.30.10">
    <property type="entry name" value="Translation factors"/>
    <property type="match status" value="1"/>
</dbReference>
<evidence type="ECO:0000259" key="1">
    <source>
        <dbReference type="PROSITE" id="PS51384"/>
    </source>
</evidence>
<dbReference type="PANTHER" id="PTHR30157">
    <property type="entry name" value="FERRIC REDUCTASE, NADPH-DEPENDENT"/>
    <property type="match status" value="1"/>
</dbReference>
<dbReference type="Pfam" id="PF04954">
    <property type="entry name" value="SIP"/>
    <property type="match status" value="1"/>
</dbReference>
<dbReference type="RefSeq" id="WP_281883303.1">
    <property type="nucleotide sequence ID" value="NZ_BSDP01000001.1"/>
</dbReference>
<evidence type="ECO:0000313" key="2">
    <source>
        <dbReference type="EMBL" id="GLI27081.1"/>
    </source>
</evidence>
<dbReference type="SUPFAM" id="SSF63380">
    <property type="entry name" value="Riboflavin synthase domain-like"/>
    <property type="match status" value="1"/>
</dbReference>
<dbReference type="GO" id="GO:0016491">
    <property type="term" value="F:oxidoreductase activity"/>
    <property type="evidence" value="ECO:0007669"/>
    <property type="project" value="InterPro"/>
</dbReference>
<feature type="domain" description="FAD-binding FR-type" evidence="1">
    <location>
        <begin position="28"/>
        <end position="142"/>
    </location>
</feature>
<dbReference type="InterPro" id="IPR039374">
    <property type="entry name" value="SIP_fam"/>
</dbReference>
<organism evidence="2 3">
    <name type="scientific">Agromyces rhizosphaerae</name>
    <dbReference type="NCBI Taxonomy" id="88374"/>
    <lineage>
        <taxon>Bacteria</taxon>
        <taxon>Bacillati</taxon>
        <taxon>Actinomycetota</taxon>
        <taxon>Actinomycetes</taxon>
        <taxon>Micrococcales</taxon>
        <taxon>Microbacteriaceae</taxon>
        <taxon>Agromyces</taxon>
    </lineage>
</organism>
<sequence length="275" mass="29730">MQSSTPSSPIVLDGPVTAFRRERRPLELRFRRARLAERVQVSPGYVRVRLAGHDLRGFESLGPDDHIRVFFPADGVEPESIESYRESPSREYTPLAWDRDAGTLDLEFVLHGDHGVAGRWAADAPIGAPVAVGGPRGSAVFDGAPESWFLAGDETAVPAIRRFLALAGANARGRVLVEVPDAAHELDLDVPDGVRLDWVHRGADPAARTAALIEALDVLGPDHRPAGDLFAFVAAEQSVVKPARALVHDRWGVGPEQSTVKGYWKGGDAAYHAPH</sequence>
<dbReference type="Proteomes" id="UP001144396">
    <property type="component" value="Unassembled WGS sequence"/>
</dbReference>
<proteinExistence type="predicted"/>
<dbReference type="PANTHER" id="PTHR30157:SF0">
    <property type="entry name" value="NADPH-DEPENDENT FERRIC-CHELATE REDUCTASE"/>
    <property type="match status" value="1"/>
</dbReference>
<gene>
    <name evidence="2" type="ORF">ARHIZOSPH14_13230</name>
</gene>
<dbReference type="Pfam" id="PF08021">
    <property type="entry name" value="FAD_binding_9"/>
    <property type="match status" value="1"/>
</dbReference>
<evidence type="ECO:0000313" key="3">
    <source>
        <dbReference type="Proteomes" id="UP001144396"/>
    </source>
</evidence>
<dbReference type="InterPro" id="IPR039261">
    <property type="entry name" value="FNR_nucleotide-bd"/>
</dbReference>
<dbReference type="InterPro" id="IPR017927">
    <property type="entry name" value="FAD-bd_FR_type"/>
</dbReference>
<dbReference type="InterPro" id="IPR017938">
    <property type="entry name" value="Riboflavin_synthase-like_b-brl"/>
</dbReference>
<dbReference type="InterPro" id="IPR007037">
    <property type="entry name" value="SIP_rossman_dom"/>
</dbReference>